<feature type="domain" description="SecDF P1 head subdomain" evidence="3">
    <location>
        <begin position="23"/>
        <end position="109"/>
    </location>
</feature>
<dbReference type="Proteomes" id="UP000469430">
    <property type="component" value="Unassembled WGS sequence"/>
</dbReference>
<dbReference type="AlphaFoldDB" id="A0A6I4TTC6"/>
<evidence type="ECO:0000313" key="5">
    <source>
        <dbReference type="Proteomes" id="UP000469430"/>
    </source>
</evidence>
<gene>
    <name evidence="4" type="ORF">GRI97_03890</name>
</gene>
<evidence type="ECO:0000313" key="4">
    <source>
        <dbReference type="EMBL" id="MXO98127.1"/>
    </source>
</evidence>
<keyword evidence="5" id="KW-1185">Reference proteome</keyword>
<dbReference type="Pfam" id="PF22599">
    <property type="entry name" value="SecDF_P1_head"/>
    <property type="match status" value="1"/>
</dbReference>
<comment type="caution">
    <text evidence="4">The sequence shown here is derived from an EMBL/GenBank/DDBJ whole genome shotgun (WGS) entry which is preliminary data.</text>
</comment>
<name>A0A6I4TTC6_9SPHN</name>
<dbReference type="OrthoDB" id="5240379at2"/>
<feature type="chain" id="PRO_5026264380" description="SecDF P1 head subdomain domain-containing protein" evidence="2">
    <location>
        <begin position="26"/>
        <end position="150"/>
    </location>
</feature>
<organism evidence="4 5">
    <name type="scientific">Croceibacterium xixiisoli</name>
    <dbReference type="NCBI Taxonomy" id="1476466"/>
    <lineage>
        <taxon>Bacteria</taxon>
        <taxon>Pseudomonadati</taxon>
        <taxon>Pseudomonadota</taxon>
        <taxon>Alphaproteobacteria</taxon>
        <taxon>Sphingomonadales</taxon>
        <taxon>Erythrobacteraceae</taxon>
        <taxon>Croceibacterium</taxon>
    </lineage>
</organism>
<protein>
    <recommendedName>
        <fullName evidence="3">SecDF P1 head subdomain domain-containing protein</fullName>
    </recommendedName>
</protein>
<dbReference type="Gene3D" id="3.30.1360.200">
    <property type="match status" value="1"/>
</dbReference>
<dbReference type="RefSeq" id="WP_161389793.1">
    <property type="nucleotide sequence ID" value="NZ_JBHSCP010000001.1"/>
</dbReference>
<evidence type="ECO:0000259" key="3">
    <source>
        <dbReference type="Pfam" id="PF22599"/>
    </source>
</evidence>
<evidence type="ECO:0000256" key="1">
    <source>
        <dbReference type="SAM" id="MobiDB-lite"/>
    </source>
</evidence>
<feature type="region of interest" description="Disordered" evidence="1">
    <location>
        <begin position="130"/>
        <end position="150"/>
    </location>
</feature>
<reference evidence="4 5" key="1">
    <citation type="submission" date="2019-12" db="EMBL/GenBank/DDBJ databases">
        <title>Genomic-based taxomic classification of the family Erythrobacteraceae.</title>
        <authorList>
            <person name="Xu L."/>
        </authorList>
    </citation>
    <scope>NUCLEOTIDE SEQUENCE [LARGE SCALE GENOMIC DNA]</scope>
    <source>
        <strain evidence="4 5">S36</strain>
    </source>
</reference>
<keyword evidence="2" id="KW-0732">Signal</keyword>
<evidence type="ECO:0000256" key="2">
    <source>
        <dbReference type="SAM" id="SignalP"/>
    </source>
</evidence>
<feature type="signal peptide" evidence="2">
    <location>
        <begin position="1"/>
        <end position="25"/>
    </location>
</feature>
<sequence>MMGKTLPKLCVMAAVLAAPPALVQAQDQAEAMELAIAKATLAKDDFTGETVLDLELEERSVADFARITTDNIGRALALKVNGQTLTRPTINAPITSGQIRISPGMDPDQPDLATVVEELQADGAVITVEVQPRETDEGAAEAPSRNIPSP</sequence>
<dbReference type="EMBL" id="WTYJ01000001">
    <property type="protein sequence ID" value="MXO98127.1"/>
    <property type="molecule type" value="Genomic_DNA"/>
</dbReference>
<accession>A0A6I4TTC6</accession>
<proteinExistence type="predicted"/>
<dbReference type="InterPro" id="IPR054384">
    <property type="entry name" value="SecDF_P1_head"/>
</dbReference>